<organism evidence="3">
    <name type="scientific">Nippostrongylus brasiliensis</name>
    <name type="common">Rat hookworm</name>
    <dbReference type="NCBI Taxonomy" id="27835"/>
    <lineage>
        <taxon>Eukaryota</taxon>
        <taxon>Metazoa</taxon>
        <taxon>Ecdysozoa</taxon>
        <taxon>Nematoda</taxon>
        <taxon>Chromadorea</taxon>
        <taxon>Rhabditida</taxon>
        <taxon>Rhabditina</taxon>
        <taxon>Rhabditomorpha</taxon>
        <taxon>Strongyloidea</taxon>
        <taxon>Heligmosomidae</taxon>
        <taxon>Nippostrongylus</taxon>
    </lineage>
</organism>
<reference evidence="3" key="1">
    <citation type="submission" date="2017-02" db="UniProtKB">
        <authorList>
            <consortium name="WormBaseParasite"/>
        </authorList>
    </citation>
    <scope>IDENTIFICATION</scope>
</reference>
<name>A0A0N4YKA4_NIPBR</name>
<dbReference type="EMBL" id="UYSL01022778">
    <property type="protein sequence ID" value="VDL81115.1"/>
    <property type="molecule type" value="Genomic_DNA"/>
</dbReference>
<proteinExistence type="predicted"/>
<evidence type="ECO:0000313" key="3">
    <source>
        <dbReference type="WBParaSite" id="NBR_0001745701-mRNA-1"/>
    </source>
</evidence>
<evidence type="ECO:0000313" key="1">
    <source>
        <dbReference type="EMBL" id="VDL81115.1"/>
    </source>
</evidence>
<sequence length="106" mass="11517">MNGSANPRDRSRSFLSPFCLIRGGKYRRSSAAGEVSEFGHVYEILWNLKALAFRFSMELELLNMTIADNASECLPHVTRYDVEASQGAAASECARAAPDGGSTTLV</sequence>
<evidence type="ECO:0000313" key="2">
    <source>
        <dbReference type="Proteomes" id="UP000271162"/>
    </source>
</evidence>
<reference evidence="1 2" key="2">
    <citation type="submission" date="2018-11" db="EMBL/GenBank/DDBJ databases">
        <authorList>
            <consortium name="Pathogen Informatics"/>
        </authorList>
    </citation>
    <scope>NUCLEOTIDE SEQUENCE [LARGE SCALE GENOMIC DNA]</scope>
</reference>
<dbReference type="AlphaFoldDB" id="A0A0N4YKA4"/>
<accession>A0A0N4YKA4</accession>
<keyword evidence="2" id="KW-1185">Reference proteome</keyword>
<dbReference type="Proteomes" id="UP000271162">
    <property type="component" value="Unassembled WGS sequence"/>
</dbReference>
<dbReference type="WBParaSite" id="NBR_0001745701-mRNA-1">
    <property type="protein sequence ID" value="NBR_0001745701-mRNA-1"/>
    <property type="gene ID" value="NBR_0001745701"/>
</dbReference>
<gene>
    <name evidence="1" type="ORF">NBR_LOCUS17458</name>
</gene>
<protein>
    <submittedName>
        <fullName evidence="1 3">Uncharacterized protein</fullName>
    </submittedName>
</protein>